<dbReference type="OrthoDB" id="4259789at2"/>
<dbReference type="EMBL" id="MCGQ01000049">
    <property type="protein sequence ID" value="OXY89021.1"/>
    <property type="molecule type" value="Genomic_DNA"/>
</dbReference>
<accession>A0A233S034</accession>
<keyword evidence="3" id="KW-1185">Reference proteome</keyword>
<evidence type="ECO:0000313" key="2">
    <source>
        <dbReference type="EMBL" id="OXY89021.1"/>
    </source>
</evidence>
<comment type="caution">
    <text evidence="2">The sequence shown here is derived from an EMBL/GenBank/DDBJ whole genome shotgun (WGS) entry which is preliminary data.</text>
</comment>
<keyword evidence="1" id="KW-0812">Transmembrane</keyword>
<feature type="transmembrane region" description="Helical" evidence="1">
    <location>
        <begin position="111"/>
        <end position="129"/>
    </location>
</feature>
<keyword evidence="1" id="KW-0472">Membrane</keyword>
<gene>
    <name evidence="2" type="ORF">BEK98_40135</name>
</gene>
<proteinExistence type="predicted"/>
<dbReference type="Proteomes" id="UP000215483">
    <property type="component" value="Unassembled WGS sequence"/>
</dbReference>
<keyword evidence="1" id="KW-1133">Transmembrane helix</keyword>
<sequence length="166" mass="18401">MAAEVSGTFEYRITHIVTQEGGHNHTRTIALTNDDAGRLERFEQRRNEAHATCDHCGARLLVTLPSFAEVRGERRRHGLLWKVCAPATVLSGYGFFHVTRTATSTGYGPEMAFVVTVAATLFFAYRTLISGLLSRSNGGPDVTRVDCRERGNVRHGWTYVTAIEDS</sequence>
<organism evidence="2 3">
    <name type="scientific">Streptomyces diastatochromogenes</name>
    <dbReference type="NCBI Taxonomy" id="42236"/>
    <lineage>
        <taxon>Bacteria</taxon>
        <taxon>Bacillati</taxon>
        <taxon>Actinomycetota</taxon>
        <taxon>Actinomycetes</taxon>
        <taxon>Kitasatosporales</taxon>
        <taxon>Streptomycetaceae</taxon>
        <taxon>Streptomyces</taxon>
    </lineage>
</organism>
<dbReference type="RefSeq" id="WP_094221898.1">
    <property type="nucleotide sequence ID" value="NZ_MCGQ01000049.1"/>
</dbReference>
<reference evidence="2 3" key="1">
    <citation type="submission" date="2016-07" db="EMBL/GenBank/DDBJ databases">
        <title>Draft genome of Streptomyces diastatochromogenes.</title>
        <authorList>
            <person name="Podduturi R."/>
            <person name="Lukassen M.B."/>
            <person name="Clausen N."/>
            <person name="Nielsen J.L."/>
            <person name="Jorgensen N.O."/>
        </authorList>
    </citation>
    <scope>NUCLEOTIDE SEQUENCE [LARGE SCALE GENOMIC DNA]</scope>
    <source>
        <strain evidence="2 3">DSM 40608</strain>
    </source>
</reference>
<evidence type="ECO:0000313" key="3">
    <source>
        <dbReference type="Proteomes" id="UP000215483"/>
    </source>
</evidence>
<dbReference type="AlphaFoldDB" id="A0A233S034"/>
<protein>
    <submittedName>
        <fullName evidence="2">Uncharacterized protein</fullName>
    </submittedName>
</protein>
<evidence type="ECO:0000256" key="1">
    <source>
        <dbReference type="SAM" id="Phobius"/>
    </source>
</evidence>
<name>A0A233S034_STRDA</name>
<feature type="transmembrane region" description="Helical" evidence="1">
    <location>
        <begin position="79"/>
        <end position="99"/>
    </location>
</feature>